<dbReference type="Pfam" id="PF00395">
    <property type="entry name" value="SLH"/>
    <property type="match status" value="3"/>
</dbReference>
<evidence type="ECO:0000256" key="2">
    <source>
        <dbReference type="SAM" id="SignalP"/>
    </source>
</evidence>
<feature type="domain" description="SLH" evidence="3">
    <location>
        <begin position="609"/>
        <end position="663"/>
    </location>
</feature>
<accession>A0ABW6JX60</accession>
<dbReference type="InterPro" id="IPR001119">
    <property type="entry name" value="SLH_dom"/>
</dbReference>
<feature type="domain" description="SLH" evidence="3">
    <location>
        <begin position="553"/>
        <end position="608"/>
    </location>
</feature>
<dbReference type="Pfam" id="PF09992">
    <property type="entry name" value="NAGPA"/>
    <property type="match status" value="1"/>
</dbReference>
<feature type="chain" id="PRO_5045616296" evidence="2">
    <location>
        <begin position="24"/>
        <end position="663"/>
    </location>
</feature>
<gene>
    <name evidence="4" type="ORF">ACFYKT_09025</name>
</gene>
<sequence>MIYRKHIIFVLVIALLLFNIPQAATLAATTEQYPISSGVNYKHNNEVINSNPQAVNILEINLLDSYTNLALSFPDPLHVLATTTKQAKANHYEGHQVIGAVNGSFFDTATKDPMYLIASNNQIVNIGLTTFEKEHYVNKPAAFGITSSGKGLIDDYQLSLTLSHNGQSNPITSMNKTRNANELILYTPENRYATTKTNQYGTEIIITNASKNRNLAFGDTITGTVSAIRSSSDPTASTIPEDGFILSAHGDKQAILSSMNIGDQVQVDLTIDEKWKNAQFMLASGPMLVNNGAVSLNMDPNNIRAKERAPRTAIALDKTQAKAFMVTVDGRQSGYSKGMTLMEFAQYLAKIGVDKAINLDGGGSTSMIVRKHGNELATLINRPSDGYERAVSTTLQVINSSPLGKPKYINATLSASGEVQKGTKINVNLKYVLDQFYTPIIMDLSKLKISSTIGEVQGQTVTASKAGKGTITVTYEGISSEFPIQVMEEKATFSDVPPSYKYYKEISTLTSNKIINGFPDGTFRPNNSLTRLDAALLLSRILKLDTTNVPDVEFNDVPKTHKYYKEVAAIAGKKVMNGKAEKVFDPTAPLTRAEMAVILHRAFKLSGNAQITFTDVPVGSFGYESISALLANQITEGFPDNTFRPKESVNRFQFVLFLYRIQY</sequence>
<feature type="domain" description="SLH" evidence="3">
    <location>
        <begin position="489"/>
        <end position="552"/>
    </location>
</feature>
<evidence type="ECO:0000313" key="4">
    <source>
        <dbReference type="EMBL" id="MFE8696477.1"/>
    </source>
</evidence>
<proteinExistence type="predicted"/>
<dbReference type="EMBL" id="JBIACJ010000004">
    <property type="protein sequence ID" value="MFE8696477.1"/>
    <property type="molecule type" value="Genomic_DNA"/>
</dbReference>
<comment type="caution">
    <text evidence="4">The sequence shown here is derived from an EMBL/GenBank/DDBJ whole genome shotgun (WGS) entry which is preliminary data.</text>
</comment>
<evidence type="ECO:0000259" key="3">
    <source>
        <dbReference type="PROSITE" id="PS51272"/>
    </source>
</evidence>
<evidence type="ECO:0000313" key="5">
    <source>
        <dbReference type="Proteomes" id="UP001601058"/>
    </source>
</evidence>
<protein>
    <submittedName>
        <fullName evidence="4">S-layer homology domain-containing protein</fullName>
    </submittedName>
</protein>
<feature type="signal peptide" evidence="2">
    <location>
        <begin position="1"/>
        <end position="23"/>
    </location>
</feature>
<evidence type="ECO:0000256" key="1">
    <source>
        <dbReference type="ARBA" id="ARBA00022729"/>
    </source>
</evidence>
<keyword evidence="1 2" id="KW-0732">Signal</keyword>
<keyword evidence="5" id="KW-1185">Reference proteome</keyword>
<name>A0ABW6JX60_9BACI</name>
<dbReference type="PANTHER" id="PTHR40446:SF2">
    <property type="entry name" value="N-ACETYLGLUCOSAMINE-1-PHOSPHODIESTER ALPHA-N-ACETYLGLUCOSAMINIDASE"/>
    <property type="match status" value="1"/>
</dbReference>
<dbReference type="PANTHER" id="PTHR40446">
    <property type="entry name" value="N-ACETYLGLUCOSAMINE-1-PHOSPHODIESTER ALPHA-N-ACETYLGLUCOSAMINIDASE"/>
    <property type="match status" value="1"/>
</dbReference>
<dbReference type="Proteomes" id="UP001601058">
    <property type="component" value="Unassembled WGS sequence"/>
</dbReference>
<dbReference type="PROSITE" id="PS51272">
    <property type="entry name" value="SLH"/>
    <property type="match status" value="3"/>
</dbReference>
<dbReference type="RefSeq" id="WP_389218536.1">
    <property type="nucleotide sequence ID" value="NZ_JBIACJ010000004.1"/>
</dbReference>
<organism evidence="4 5">
    <name type="scientific">Cytobacillus mangrovibacter</name>
    <dbReference type="NCBI Taxonomy" id="3299024"/>
    <lineage>
        <taxon>Bacteria</taxon>
        <taxon>Bacillati</taxon>
        <taxon>Bacillota</taxon>
        <taxon>Bacilli</taxon>
        <taxon>Bacillales</taxon>
        <taxon>Bacillaceae</taxon>
        <taxon>Cytobacillus</taxon>
    </lineage>
</organism>
<reference evidence="4 5" key="1">
    <citation type="submission" date="2024-08" db="EMBL/GenBank/DDBJ databases">
        <title>Two novel Cytobacillus novel species.</title>
        <authorList>
            <person name="Liu G."/>
        </authorList>
    </citation>
    <scope>NUCLEOTIDE SEQUENCE [LARGE SCALE GENOMIC DNA]</scope>
    <source>
        <strain evidence="4 5">FJAT-53684</strain>
    </source>
</reference>
<dbReference type="InterPro" id="IPR018711">
    <property type="entry name" value="NAGPA"/>
</dbReference>